<dbReference type="PANTHER" id="PTHR47723:SF21">
    <property type="entry name" value="POLYNUCLEOTIDYL TRANSFERASE, RIBONUCLEASE H-LIKE SUPERFAMILY PROTEIN"/>
    <property type="match status" value="1"/>
</dbReference>
<proteinExistence type="predicted"/>
<evidence type="ECO:0000313" key="3">
    <source>
        <dbReference type="Proteomes" id="UP000237000"/>
    </source>
</evidence>
<dbReference type="OrthoDB" id="1193612at2759"/>
<sequence length="184" mass="20226">MLFMALGVDNLTKFVKQARLKIDGDVAQQNKSLRIKWYCPPSGKLKLNIDAAVDQRLGRVGVGAMIRDCNGHMIDVLAGLIPISISPFGTESIAIREALSWCSNHSLSVFIVENDCWNVIESVNSLVGLSTENILVEDIQSLVYSCGVNSCHFVARESNKVAHTLAELCFRKDFLSLSADVIWG</sequence>
<dbReference type="SUPFAM" id="SSF53098">
    <property type="entry name" value="Ribonuclease H-like"/>
    <property type="match status" value="1"/>
</dbReference>
<evidence type="ECO:0000259" key="1">
    <source>
        <dbReference type="Pfam" id="PF13456"/>
    </source>
</evidence>
<gene>
    <name evidence="2" type="ORF">TorRG33x02_316180</name>
</gene>
<dbReference type="AlphaFoldDB" id="A0A2P5BM64"/>
<organism evidence="2 3">
    <name type="scientific">Trema orientale</name>
    <name type="common">Charcoal tree</name>
    <name type="synonym">Celtis orientalis</name>
    <dbReference type="NCBI Taxonomy" id="63057"/>
    <lineage>
        <taxon>Eukaryota</taxon>
        <taxon>Viridiplantae</taxon>
        <taxon>Streptophyta</taxon>
        <taxon>Embryophyta</taxon>
        <taxon>Tracheophyta</taxon>
        <taxon>Spermatophyta</taxon>
        <taxon>Magnoliopsida</taxon>
        <taxon>eudicotyledons</taxon>
        <taxon>Gunneridae</taxon>
        <taxon>Pentapetalae</taxon>
        <taxon>rosids</taxon>
        <taxon>fabids</taxon>
        <taxon>Rosales</taxon>
        <taxon>Cannabaceae</taxon>
        <taxon>Trema</taxon>
    </lineage>
</organism>
<accession>A0A2P5BM64</accession>
<keyword evidence="3" id="KW-1185">Reference proteome</keyword>
<dbReference type="InterPro" id="IPR036397">
    <property type="entry name" value="RNaseH_sf"/>
</dbReference>
<dbReference type="EMBL" id="JXTC01000493">
    <property type="protein sequence ID" value="PON49878.1"/>
    <property type="molecule type" value="Genomic_DNA"/>
</dbReference>
<dbReference type="PANTHER" id="PTHR47723">
    <property type="entry name" value="OS05G0353850 PROTEIN"/>
    <property type="match status" value="1"/>
</dbReference>
<dbReference type="InterPro" id="IPR012337">
    <property type="entry name" value="RNaseH-like_sf"/>
</dbReference>
<dbReference type="InParanoid" id="A0A2P5BM64"/>
<protein>
    <submittedName>
        <fullName evidence="2">Ribonuclease H-like domain containing protein</fullName>
    </submittedName>
</protein>
<name>A0A2P5BM64_TREOI</name>
<evidence type="ECO:0000313" key="2">
    <source>
        <dbReference type="EMBL" id="PON49878.1"/>
    </source>
</evidence>
<dbReference type="Gene3D" id="3.30.420.10">
    <property type="entry name" value="Ribonuclease H-like superfamily/Ribonuclease H"/>
    <property type="match status" value="1"/>
</dbReference>
<dbReference type="Proteomes" id="UP000237000">
    <property type="component" value="Unassembled WGS sequence"/>
</dbReference>
<dbReference type="GO" id="GO:0003676">
    <property type="term" value="F:nucleic acid binding"/>
    <property type="evidence" value="ECO:0007669"/>
    <property type="project" value="InterPro"/>
</dbReference>
<dbReference type="InterPro" id="IPR044730">
    <property type="entry name" value="RNase_H-like_dom_plant"/>
</dbReference>
<reference evidence="3" key="1">
    <citation type="submission" date="2016-06" db="EMBL/GenBank/DDBJ databases">
        <title>Parallel loss of symbiosis genes in relatives of nitrogen-fixing non-legume Parasponia.</title>
        <authorList>
            <person name="Van Velzen R."/>
            <person name="Holmer R."/>
            <person name="Bu F."/>
            <person name="Rutten L."/>
            <person name="Van Zeijl A."/>
            <person name="Liu W."/>
            <person name="Santuari L."/>
            <person name="Cao Q."/>
            <person name="Sharma T."/>
            <person name="Shen D."/>
            <person name="Roswanjaya Y."/>
            <person name="Wardhani T."/>
            <person name="Kalhor M.S."/>
            <person name="Jansen J."/>
            <person name="Van den Hoogen J."/>
            <person name="Gungor B."/>
            <person name="Hartog M."/>
            <person name="Hontelez J."/>
            <person name="Verver J."/>
            <person name="Yang W.-C."/>
            <person name="Schijlen E."/>
            <person name="Repin R."/>
            <person name="Schilthuizen M."/>
            <person name="Schranz E."/>
            <person name="Heidstra R."/>
            <person name="Miyata K."/>
            <person name="Fedorova E."/>
            <person name="Kohlen W."/>
            <person name="Bisseling T."/>
            <person name="Smit S."/>
            <person name="Geurts R."/>
        </authorList>
    </citation>
    <scope>NUCLEOTIDE SEQUENCE [LARGE SCALE GENOMIC DNA]</scope>
    <source>
        <strain evidence="3">cv. RG33-2</strain>
    </source>
</reference>
<feature type="domain" description="RNase H type-1" evidence="1">
    <location>
        <begin position="48"/>
        <end position="169"/>
    </location>
</feature>
<dbReference type="InterPro" id="IPR053151">
    <property type="entry name" value="RNase_H-like"/>
</dbReference>
<dbReference type="STRING" id="63057.A0A2P5BM64"/>
<dbReference type="GO" id="GO:0004523">
    <property type="term" value="F:RNA-DNA hybrid ribonuclease activity"/>
    <property type="evidence" value="ECO:0007669"/>
    <property type="project" value="InterPro"/>
</dbReference>
<dbReference type="Pfam" id="PF13456">
    <property type="entry name" value="RVT_3"/>
    <property type="match status" value="1"/>
</dbReference>
<dbReference type="InterPro" id="IPR002156">
    <property type="entry name" value="RNaseH_domain"/>
</dbReference>
<dbReference type="CDD" id="cd06222">
    <property type="entry name" value="RNase_H_like"/>
    <property type="match status" value="1"/>
</dbReference>
<comment type="caution">
    <text evidence="2">The sequence shown here is derived from an EMBL/GenBank/DDBJ whole genome shotgun (WGS) entry which is preliminary data.</text>
</comment>